<organism evidence="1 2">
    <name type="scientific">Thiohalobacter thiocyanaticus</name>
    <dbReference type="NCBI Taxonomy" id="585455"/>
    <lineage>
        <taxon>Bacteria</taxon>
        <taxon>Pseudomonadati</taxon>
        <taxon>Pseudomonadota</taxon>
        <taxon>Gammaproteobacteria</taxon>
        <taxon>Thiohalobacterales</taxon>
        <taxon>Thiohalobacteraceae</taxon>
        <taxon>Thiohalobacter</taxon>
    </lineage>
</organism>
<protein>
    <recommendedName>
        <fullName evidence="3">NolW-like domain-containing protein</fullName>
    </recommendedName>
</protein>
<evidence type="ECO:0000313" key="1">
    <source>
        <dbReference type="EMBL" id="RRQ20003.1"/>
    </source>
</evidence>
<gene>
    <name evidence="1" type="ORF">D6C00_14685</name>
</gene>
<keyword evidence="2" id="KW-1185">Reference proteome</keyword>
<dbReference type="AlphaFoldDB" id="A0A426QE44"/>
<proteinExistence type="predicted"/>
<comment type="caution">
    <text evidence="1">The sequence shown here is derived from an EMBL/GenBank/DDBJ whole genome shotgun (WGS) entry which is preliminary data.</text>
</comment>
<dbReference type="Proteomes" id="UP000287798">
    <property type="component" value="Unassembled WGS sequence"/>
</dbReference>
<dbReference type="EMBL" id="QZMU01000002">
    <property type="protein sequence ID" value="RRQ20003.1"/>
    <property type="molecule type" value="Genomic_DNA"/>
</dbReference>
<evidence type="ECO:0008006" key="3">
    <source>
        <dbReference type="Google" id="ProtNLM"/>
    </source>
</evidence>
<accession>A0A426QE44</accession>
<sequence length="282" mass="31038">MPACMSIVPNRRLLDFLCILLPLWLAGCVPAFAADELEVIQLHNRPAEQIIPLLHPHLEANEALTGQGFQLILRARTERVKELKGLIAQLDAAPARLRISVRRASVAEIERDNRRLNGGVRVDEDGAGVRGKVTIHRTEAKSHERDTHMVNTLEGEPAYIAEGLAFPTVGSQVHIVNGREVISNTVEYRQLESGFYALARVNGDQATVTASPKREALSPRGGGMVESEALVTTVRGPVGQWLELGGRTASVERRSSGVVHRTESKEHERNPIWIKVEVLEGE</sequence>
<evidence type="ECO:0000313" key="2">
    <source>
        <dbReference type="Proteomes" id="UP000287798"/>
    </source>
</evidence>
<name>A0A426QE44_9GAMM</name>
<reference evidence="1 2" key="1">
    <citation type="journal article" date="2010" name="Int. J. Syst. Evol. Microbiol.">
        <title>Thiohalobacter thiocyanaticus gen. nov., sp. nov., a moderately halophilic, sulfur-oxidizing gammaproteobacterium from hypersaline lakes, that utilizes thiocyanate.</title>
        <authorList>
            <person name="Sorokin D.Y."/>
            <person name="Kovaleva O.L."/>
            <person name="Tourova T.P."/>
            <person name="Muyzer G."/>
        </authorList>
    </citation>
    <scope>NUCLEOTIDE SEQUENCE [LARGE SCALE GENOMIC DNA]</scope>
    <source>
        <strain evidence="1 2">Hrh1</strain>
    </source>
</reference>